<dbReference type="CDD" id="cd04301">
    <property type="entry name" value="NAT_SF"/>
    <property type="match status" value="1"/>
</dbReference>
<proteinExistence type="predicted"/>
<accession>A0A1M4VQE6</accession>
<organism evidence="2 3">
    <name type="scientific">Seinonella peptonophila</name>
    <dbReference type="NCBI Taxonomy" id="112248"/>
    <lineage>
        <taxon>Bacteria</taxon>
        <taxon>Bacillati</taxon>
        <taxon>Bacillota</taxon>
        <taxon>Bacilli</taxon>
        <taxon>Bacillales</taxon>
        <taxon>Thermoactinomycetaceae</taxon>
        <taxon>Seinonella</taxon>
    </lineage>
</organism>
<name>A0A1M4VQE6_9BACL</name>
<sequence length="161" mass="18806">MVRLRVLRRDDVSWLPLFYYFTLFVPSGTSSPPWEIMGQAPFLYYLNGWGREGDMGFVLEESGWNEPIGMAWFRQFDAHHAGFGFIDAHMPELVISLRPAFRGCGFGSELLLRLIQQAQREGFNGLSLSVHRDNPAFQFYKRHSFESIFEKNPLYIMRLLF</sequence>
<reference evidence="2 3" key="1">
    <citation type="submission" date="2016-11" db="EMBL/GenBank/DDBJ databases">
        <authorList>
            <person name="Jaros S."/>
            <person name="Januszkiewicz K."/>
            <person name="Wedrychowicz H."/>
        </authorList>
    </citation>
    <scope>NUCLEOTIDE SEQUENCE [LARGE SCALE GENOMIC DNA]</scope>
    <source>
        <strain evidence="2 3">DSM 44666</strain>
    </source>
</reference>
<dbReference type="EMBL" id="FQVL01000002">
    <property type="protein sequence ID" value="SHE71080.1"/>
    <property type="molecule type" value="Genomic_DNA"/>
</dbReference>
<feature type="domain" description="N-acetyltransferase" evidence="1">
    <location>
        <begin position="2"/>
        <end position="161"/>
    </location>
</feature>
<keyword evidence="2" id="KW-0808">Transferase</keyword>
<dbReference type="InterPro" id="IPR016181">
    <property type="entry name" value="Acyl_CoA_acyltransferase"/>
</dbReference>
<gene>
    <name evidence="2" type="ORF">SAMN05444392_102472</name>
</gene>
<dbReference type="AlphaFoldDB" id="A0A1M4VQE6"/>
<evidence type="ECO:0000259" key="1">
    <source>
        <dbReference type="PROSITE" id="PS51186"/>
    </source>
</evidence>
<keyword evidence="3" id="KW-1185">Reference proteome</keyword>
<evidence type="ECO:0000313" key="2">
    <source>
        <dbReference type="EMBL" id="SHE71080.1"/>
    </source>
</evidence>
<dbReference type="Pfam" id="PF00583">
    <property type="entry name" value="Acetyltransf_1"/>
    <property type="match status" value="1"/>
</dbReference>
<dbReference type="InterPro" id="IPR000182">
    <property type="entry name" value="GNAT_dom"/>
</dbReference>
<dbReference type="STRING" id="112248.SAMN05444392_102472"/>
<protein>
    <submittedName>
        <fullName evidence="2">Acetyltransferase (GNAT) family protein</fullName>
    </submittedName>
</protein>
<dbReference type="SUPFAM" id="SSF55729">
    <property type="entry name" value="Acyl-CoA N-acyltransferases (Nat)"/>
    <property type="match status" value="1"/>
</dbReference>
<dbReference type="Gene3D" id="3.40.630.30">
    <property type="match status" value="1"/>
</dbReference>
<evidence type="ECO:0000313" key="3">
    <source>
        <dbReference type="Proteomes" id="UP000184476"/>
    </source>
</evidence>
<dbReference type="GO" id="GO:0016747">
    <property type="term" value="F:acyltransferase activity, transferring groups other than amino-acyl groups"/>
    <property type="evidence" value="ECO:0007669"/>
    <property type="project" value="InterPro"/>
</dbReference>
<dbReference type="PROSITE" id="PS51186">
    <property type="entry name" value="GNAT"/>
    <property type="match status" value="1"/>
</dbReference>
<dbReference type="Proteomes" id="UP000184476">
    <property type="component" value="Unassembled WGS sequence"/>
</dbReference>